<feature type="compositionally biased region" description="Polar residues" evidence="10">
    <location>
        <begin position="1"/>
        <end position="14"/>
    </location>
</feature>
<dbReference type="PANTHER" id="PTHR30294:SF38">
    <property type="entry name" value="TRANSPORT PERMEASE PROTEIN"/>
    <property type="match status" value="1"/>
</dbReference>
<evidence type="ECO:0000256" key="7">
    <source>
        <dbReference type="ARBA" id="ARBA00023136"/>
    </source>
</evidence>
<feature type="transmembrane region" description="Helical" evidence="9">
    <location>
        <begin position="159"/>
        <end position="182"/>
    </location>
</feature>
<evidence type="ECO:0000256" key="1">
    <source>
        <dbReference type="ARBA" id="ARBA00004651"/>
    </source>
</evidence>
<dbReference type="PANTHER" id="PTHR30294">
    <property type="entry name" value="MEMBRANE COMPONENT OF ABC TRANSPORTER YHHJ-RELATED"/>
    <property type="match status" value="1"/>
</dbReference>
<evidence type="ECO:0000256" key="5">
    <source>
        <dbReference type="ARBA" id="ARBA00022692"/>
    </source>
</evidence>
<keyword evidence="8" id="KW-0046">Antibiotic resistance</keyword>
<comment type="subcellular location">
    <subcellularLocation>
        <location evidence="1 9">Cell membrane</location>
        <topology evidence="1 9">Multi-pass membrane protein</topology>
    </subcellularLocation>
</comment>
<evidence type="ECO:0000313" key="12">
    <source>
        <dbReference type="EMBL" id="MFB9578199.1"/>
    </source>
</evidence>
<evidence type="ECO:0000313" key="13">
    <source>
        <dbReference type="Proteomes" id="UP001589710"/>
    </source>
</evidence>
<keyword evidence="7 9" id="KW-0472">Membrane</keyword>
<keyword evidence="3 9" id="KW-0813">Transport</keyword>
<feature type="transmembrane region" description="Helical" evidence="9">
    <location>
        <begin position="82"/>
        <end position="102"/>
    </location>
</feature>
<feature type="transmembrane region" description="Helical" evidence="9">
    <location>
        <begin position="189"/>
        <end position="209"/>
    </location>
</feature>
<feature type="domain" description="ABC transmembrane type-2" evidence="11">
    <location>
        <begin position="42"/>
        <end position="271"/>
    </location>
</feature>
<evidence type="ECO:0000259" key="11">
    <source>
        <dbReference type="PROSITE" id="PS51012"/>
    </source>
</evidence>
<feature type="transmembrane region" description="Helical" evidence="9">
    <location>
        <begin position="250"/>
        <end position="268"/>
    </location>
</feature>
<dbReference type="InterPro" id="IPR051449">
    <property type="entry name" value="ABC-2_transporter_component"/>
</dbReference>
<evidence type="ECO:0000256" key="10">
    <source>
        <dbReference type="SAM" id="MobiDB-lite"/>
    </source>
</evidence>
<dbReference type="InterPro" id="IPR013525">
    <property type="entry name" value="ABC2_TM"/>
</dbReference>
<accession>A0ABV5RMU8</accession>
<gene>
    <name evidence="12" type="ORF">ACFFTL_39515</name>
</gene>
<evidence type="ECO:0000256" key="2">
    <source>
        <dbReference type="ARBA" id="ARBA00007783"/>
    </source>
</evidence>
<dbReference type="EMBL" id="JBHMCG010000165">
    <property type="protein sequence ID" value="MFB9578199.1"/>
    <property type="molecule type" value="Genomic_DNA"/>
</dbReference>
<evidence type="ECO:0000256" key="9">
    <source>
        <dbReference type="RuleBase" id="RU361157"/>
    </source>
</evidence>
<dbReference type="InterPro" id="IPR000412">
    <property type="entry name" value="ABC_2_transport"/>
</dbReference>
<dbReference type="RefSeq" id="WP_345517522.1">
    <property type="nucleotide sequence ID" value="NZ_BAAAXD010000045.1"/>
</dbReference>
<keyword evidence="5 9" id="KW-0812">Transmembrane</keyword>
<keyword evidence="13" id="KW-1185">Reference proteome</keyword>
<evidence type="ECO:0000256" key="3">
    <source>
        <dbReference type="ARBA" id="ARBA00022448"/>
    </source>
</evidence>
<dbReference type="PROSITE" id="PS51012">
    <property type="entry name" value="ABC_TM2"/>
    <property type="match status" value="1"/>
</dbReference>
<evidence type="ECO:0000256" key="4">
    <source>
        <dbReference type="ARBA" id="ARBA00022475"/>
    </source>
</evidence>
<feature type="transmembrane region" description="Helical" evidence="9">
    <location>
        <begin position="123"/>
        <end position="147"/>
    </location>
</feature>
<evidence type="ECO:0000256" key="6">
    <source>
        <dbReference type="ARBA" id="ARBA00022989"/>
    </source>
</evidence>
<proteinExistence type="inferred from homology"/>
<dbReference type="Proteomes" id="UP001589710">
    <property type="component" value="Unassembled WGS sequence"/>
</dbReference>
<feature type="region of interest" description="Disordered" evidence="10">
    <location>
        <begin position="1"/>
        <end position="29"/>
    </location>
</feature>
<evidence type="ECO:0000256" key="8">
    <source>
        <dbReference type="ARBA" id="ARBA00023251"/>
    </source>
</evidence>
<keyword evidence="4 9" id="KW-1003">Cell membrane</keyword>
<reference evidence="12 13" key="1">
    <citation type="submission" date="2024-09" db="EMBL/GenBank/DDBJ databases">
        <authorList>
            <person name="Sun Q."/>
            <person name="Mori K."/>
        </authorList>
    </citation>
    <scope>NUCLEOTIDE SEQUENCE [LARGE SCALE GENOMIC DNA]</scope>
    <source>
        <strain evidence="12 13">JCM 3331</strain>
    </source>
</reference>
<comment type="similarity">
    <text evidence="2 9">Belongs to the ABC-2 integral membrane protein family.</text>
</comment>
<comment type="caution">
    <text evidence="12">The sequence shown here is derived from an EMBL/GenBank/DDBJ whole genome shotgun (WGS) entry which is preliminary data.</text>
</comment>
<dbReference type="PIRSF" id="PIRSF006648">
    <property type="entry name" value="DrrB"/>
    <property type="match status" value="1"/>
</dbReference>
<organism evidence="12 13">
    <name type="scientific">Streptomyces yanii</name>
    <dbReference type="NCBI Taxonomy" id="78510"/>
    <lineage>
        <taxon>Bacteria</taxon>
        <taxon>Bacillati</taxon>
        <taxon>Actinomycetota</taxon>
        <taxon>Actinomycetes</taxon>
        <taxon>Kitasatosporales</taxon>
        <taxon>Streptomycetaceae</taxon>
        <taxon>Streptomyces</taxon>
    </lineage>
</organism>
<dbReference type="Pfam" id="PF01061">
    <property type="entry name" value="ABC2_membrane"/>
    <property type="match status" value="1"/>
</dbReference>
<feature type="transmembrane region" description="Helical" evidence="9">
    <location>
        <begin position="52"/>
        <end position="70"/>
    </location>
</feature>
<dbReference type="InterPro" id="IPR047817">
    <property type="entry name" value="ABC2_TM_bact-type"/>
</dbReference>
<name>A0ABV5RMU8_9ACTN</name>
<protein>
    <recommendedName>
        <fullName evidence="9">Transport permease protein</fullName>
    </recommendedName>
</protein>
<keyword evidence="6 9" id="KW-1133">Transmembrane helix</keyword>
<sequence>MSTANTPQQATVTPQAPIGGRDRPGPQALSPARTLATAARVLRQLTHDPRTVALLLLIPVVLITLLRYVFDGTPQTFDAIGASLLGIFPLITMFLVTSIATLRERTSGTLERLLAMPLGKGDLIAGYALAFGAVAILQSLLATALSVWVLGLDVVGSPWLLLLVALLDALLGTALGLFVSAFAASEFQAVQFMPAVIFPQLLLCGLFIARDRMAPALEAISNVLPMSYAVDGMNEVLHHTEVTGNFVRDVLIVSGCALLVLALGAATLRRRTA</sequence>